<accession>A0ACD3AX82</accession>
<proteinExistence type="predicted"/>
<organism evidence="1 2">
    <name type="scientific">Pluteus cervinus</name>
    <dbReference type="NCBI Taxonomy" id="181527"/>
    <lineage>
        <taxon>Eukaryota</taxon>
        <taxon>Fungi</taxon>
        <taxon>Dikarya</taxon>
        <taxon>Basidiomycota</taxon>
        <taxon>Agaricomycotina</taxon>
        <taxon>Agaricomycetes</taxon>
        <taxon>Agaricomycetidae</taxon>
        <taxon>Agaricales</taxon>
        <taxon>Pluteineae</taxon>
        <taxon>Pluteaceae</taxon>
        <taxon>Pluteus</taxon>
    </lineage>
</organism>
<sequence length="492" mass="53393">MTVHVDEETPLLGSQQATKKTPLPWFQFSLVLFLQFSEPLTCNVIYPFAPQLIRDIGITHGNESQVGYYVGLMQSLFFLGQACTVLYWSRISDRVGRKPVILTGLFGLCLSMYGFGLSLTFLGLVLCRSLSGALNGNIGVIKSMMAEMTDSTNIAQAYAYFPIAWSSGNALSSMIGGLLSRPAEQFPEWFGDSEFHKKYPYFLACSVPATFTVVAWFAAYFFLKETVASPTPVSELFFSKKKSDDSKSPILSPGPSEPSSPSSSLHENTSDDDGKPLPLRSLLTRNVILAAGNYASLALIDIGCRGIQPIFLSTPIELGGLGLPPSSIGNVLSLFAIVNCALQAFFFARLQRRFGSKRVFLTGVTSTIPFVLMFPLINHLARKQGLSTLVWALVYGQVALSVLLNASYGAILIFIVAASPNRASLGATNGLNQMTVSLTRALGPALFATVWSLTIEHKYLHGQLVYLVLVGVSLLSIFIGSLLPSEMKSNLD</sequence>
<evidence type="ECO:0000313" key="2">
    <source>
        <dbReference type="Proteomes" id="UP000308600"/>
    </source>
</evidence>
<keyword evidence="2" id="KW-1185">Reference proteome</keyword>
<dbReference type="EMBL" id="ML208321">
    <property type="protein sequence ID" value="TFK69972.1"/>
    <property type="molecule type" value="Genomic_DNA"/>
</dbReference>
<dbReference type="Proteomes" id="UP000308600">
    <property type="component" value="Unassembled WGS sequence"/>
</dbReference>
<reference evidence="1 2" key="1">
    <citation type="journal article" date="2019" name="Nat. Ecol. Evol.">
        <title>Megaphylogeny resolves global patterns of mushroom evolution.</title>
        <authorList>
            <person name="Varga T."/>
            <person name="Krizsan K."/>
            <person name="Foldi C."/>
            <person name="Dima B."/>
            <person name="Sanchez-Garcia M."/>
            <person name="Sanchez-Ramirez S."/>
            <person name="Szollosi G.J."/>
            <person name="Szarkandi J.G."/>
            <person name="Papp V."/>
            <person name="Albert L."/>
            <person name="Andreopoulos W."/>
            <person name="Angelini C."/>
            <person name="Antonin V."/>
            <person name="Barry K.W."/>
            <person name="Bougher N.L."/>
            <person name="Buchanan P."/>
            <person name="Buyck B."/>
            <person name="Bense V."/>
            <person name="Catcheside P."/>
            <person name="Chovatia M."/>
            <person name="Cooper J."/>
            <person name="Damon W."/>
            <person name="Desjardin D."/>
            <person name="Finy P."/>
            <person name="Geml J."/>
            <person name="Haridas S."/>
            <person name="Hughes K."/>
            <person name="Justo A."/>
            <person name="Karasinski D."/>
            <person name="Kautmanova I."/>
            <person name="Kiss B."/>
            <person name="Kocsube S."/>
            <person name="Kotiranta H."/>
            <person name="LaButti K.M."/>
            <person name="Lechner B.E."/>
            <person name="Liimatainen K."/>
            <person name="Lipzen A."/>
            <person name="Lukacs Z."/>
            <person name="Mihaltcheva S."/>
            <person name="Morgado L.N."/>
            <person name="Niskanen T."/>
            <person name="Noordeloos M.E."/>
            <person name="Ohm R.A."/>
            <person name="Ortiz-Santana B."/>
            <person name="Ovrebo C."/>
            <person name="Racz N."/>
            <person name="Riley R."/>
            <person name="Savchenko A."/>
            <person name="Shiryaev A."/>
            <person name="Soop K."/>
            <person name="Spirin V."/>
            <person name="Szebenyi C."/>
            <person name="Tomsovsky M."/>
            <person name="Tulloss R.E."/>
            <person name="Uehling J."/>
            <person name="Grigoriev I.V."/>
            <person name="Vagvolgyi C."/>
            <person name="Papp T."/>
            <person name="Martin F.M."/>
            <person name="Miettinen O."/>
            <person name="Hibbett D.S."/>
            <person name="Nagy L.G."/>
        </authorList>
    </citation>
    <scope>NUCLEOTIDE SEQUENCE [LARGE SCALE GENOMIC DNA]</scope>
    <source>
        <strain evidence="1 2">NL-1719</strain>
    </source>
</reference>
<gene>
    <name evidence="1" type="ORF">BDN72DRAFT_576964</name>
</gene>
<name>A0ACD3AX82_9AGAR</name>
<protein>
    <submittedName>
        <fullName evidence="1">MFS general substrate transporter</fullName>
    </submittedName>
</protein>
<evidence type="ECO:0000313" key="1">
    <source>
        <dbReference type="EMBL" id="TFK69972.1"/>
    </source>
</evidence>